<evidence type="ECO:0000313" key="1">
    <source>
        <dbReference type="EMBL" id="QCD42727.1"/>
    </source>
</evidence>
<dbReference type="KEGG" id="ddb:E7747_10825"/>
<dbReference type="AlphaFoldDB" id="A0A4P7W459"/>
<protein>
    <submittedName>
        <fullName evidence="1">Uncharacterized protein</fullName>
    </submittedName>
</protein>
<gene>
    <name evidence="1" type="ORF">E7747_10825</name>
</gene>
<dbReference type="RefSeq" id="WP_136415903.1">
    <property type="nucleotide sequence ID" value="NZ_CP039396.1"/>
</dbReference>
<accession>A0A4P7W459</accession>
<name>A0A4P7W459_9BACT</name>
<dbReference type="Proteomes" id="UP000297149">
    <property type="component" value="Chromosome"/>
</dbReference>
<evidence type="ECO:0000313" key="2">
    <source>
        <dbReference type="Proteomes" id="UP000297149"/>
    </source>
</evidence>
<proteinExistence type="predicted"/>
<sequence length="313" mass="35943">MRSVSQIYSEAVSTRNNYLQLTELNTGRSNSKLSMFNLLTYVVAVCIHTYEAVLDLFQVRIAEVLKGRINGTPDWYAMMAKKFQYNSVTETGDELRFNEDTMKIEYVQPDTSHRIIEKAAWQTDDMSLTLKVCKANDNSNEVNNGIPYMPLNDYELTAFRMYVQQIKFIGADIYCESSPGDIITIIADKHNPIYYNDSYVTAAQALTELQQAMIDFANELEFNGMFYYQSVLDVIRKTEHITDISNSIKIYVSSYNTTDRKYDEPVELNNRIRLKSGYIRLLDTNSVMTINSDNLTLVAASKMDQYLASLDQE</sequence>
<reference evidence="2" key="1">
    <citation type="submission" date="2019-02" db="EMBL/GenBank/DDBJ databases">
        <title>Isolation and identification of novel species under the genus Muribaculum.</title>
        <authorList>
            <person name="Miyake S."/>
            <person name="Ding Y."/>
            <person name="Low A."/>
            <person name="Soh M."/>
            <person name="Seedorf H."/>
        </authorList>
    </citation>
    <scope>NUCLEOTIDE SEQUENCE [LARGE SCALE GENOMIC DNA]</scope>
    <source>
        <strain evidence="2">H5</strain>
    </source>
</reference>
<organism evidence="1 2">
    <name type="scientific">Duncaniella dubosii</name>
    <dbReference type="NCBI Taxonomy" id="2518971"/>
    <lineage>
        <taxon>Bacteria</taxon>
        <taxon>Pseudomonadati</taxon>
        <taxon>Bacteroidota</taxon>
        <taxon>Bacteroidia</taxon>
        <taxon>Bacteroidales</taxon>
        <taxon>Muribaculaceae</taxon>
        <taxon>Duncaniella</taxon>
    </lineage>
</organism>
<keyword evidence="2" id="KW-1185">Reference proteome</keyword>
<dbReference type="EMBL" id="CP039396">
    <property type="protein sequence ID" value="QCD42727.1"/>
    <property type="molecule type" value="Genomic_DNA"/>
</dbReference>